<dbReference type="Pfam" id="PF12802">
    <property type="entry name" value="MarR_2"/>
    <property type="match status" value="1"/>
</dbReference>
<dbReference type="PATRIC" id="fig|930169.3.peg.136"/>
<name>K0C7F7_ALCDB</name>
<dbReference type="PANTHER" id="PTHR33164">
    <property type="entry name" value="TRANSCRIPTIONAL REGULATOR, MARR FAMILY"/>
    <property type="match status" value="1"/>
</dbReference>
<gene>
    <name evidence="2" type="ordered locus">B5T_00137</name>
</gene>
<dbReference type="OrthoDB" id="9799368at2"/>
<organism evidence="2 3">
    <name type="scientific">Alcanivorax dieselolei (strain DSM 16502 / CGMCC 1.3690 / MCCC 1A00001 / B-5)</name>
    <name type="common">Alloalcanivorax dieselolei</name>
    <dbReference type="NCBI Taxonomy" id="930169"/>
    <lineage>
        <taxon>Bacteria</taxon>
        <taxon>Pseudomonadati</taxon>
        <taxon>Pseudomonadota</taxon>
        <taxon>Gammaproteobacteria</taxon>
        <taxon>Oceanospirillales</taxon>
        <taxon>Alcanivoracaceae</taxon>
        <taxon>Alloalcanivorax</taxon>
    </lineage>
</organism>
<dbReference type="SMART" id="SM00347">
    <property type="entry name" value="HTH_MARR"/>
    <property type="match status" value="1"/>
</dbReference>
<feature type="domain" description="HTH marR-type" evidence="1">
    <location>
        <begin position="10"/>
        <end position="155"/>
    </location>
</feature>
<dbReference type="Proteomes" id="UP000006286">
    <property type="component" value="Chromosome"/>
</dbReference>
<dbReference type="InterPro" id="IPR000835">
    <property type="entry name" value="HTH_MarR-typ"/>
</dbReference>
<evidence type="ECO:0000313" key="2">
    <source>
        <dbReference type="EMBL" id="AFT68425.1"/>
    </source>
</evidence>
<accession>K0C7F7</accession>
<dbReference type="HOGENOM" id="CLU_102087_2_0_6"/>
<dbReference type="GO" id="GO:0006950">
    <property type="term" value="P:response to stress"/>
    <property type="evidence" value="ECO:0007669"/>
    <property type="project" value="TreeGrafter"/>
</dbReference>
<dbReference type="PANTHER" id="PTHR33164:SF44">
    <property type="entry name" value="TRANSCRIPTIONAL REGULATORY PROTEIN"/>
    <property type="match status" value="1"/>
</dbReference>
<dbReference type="InterPro" id="IPR036388">
    <property type="entry name" value="WH-like_DNA-bd_sf"/>
</dbReference>
<proteinExistence type="predicted"/>
<evidence type="ECO:0000313" key="3">
    <source>
        <dbReference type="Proteomes" id="UP000006286"/>
    </source>
</evidence>
<evidence type="ECO:0000259" key="1">
    <source>
        <dbReference type="PROSITE" id="PS50995"/>
    </source>
</evidence>
<dbReference type="PROSITE" id="PS50995">
    <property type="entry name" value="HTH_MARR_2"/>
    <property type="match status" value="1"/>
</dbReference>
<dbReference type="InterPro" id="IPR039422">
    <property type="entry name" value="MarR/SlyA-like"/>
</dbReference>
<dbReference type="EMBL" id="CP003466">
    <property type="protein sequence ID" value="AFT68425.1"/>
    <property type="molecule type" value="Genomic_DNA"/>
</dbReference>
<reference evidence="2 3" key="1">
    <citation type="journal article" date="2012" name="J. Bacteriol.">
        <title>Complete genome sequence of Alcanivorax dieselolei type strain B5.</title>
        <authorList>
            <person name="Lai Q."/>
            <person name="Li W."/>
            <person name="Shao Z."/>
        </authorList>
    </citation>
    <scope>NUCLEOTIDE SEQUENCE [LARGE SCALE GENOMIC DNA]</scope>
    <source>
        <strain evidence="3">DSM 16502 / CGMCC 1.3690 / B-5</strain>
    </source>
</reference>
<dbReference type="InterPro" id="IPR036390">
    <property type="entry name" value="WH_DNA-bd_sf"/>
</dbReference>
<dbReference type="eggNOG" id="COG1846">
    <property type="taxonomic scope" value="Bacteria"/>
</dbReference>
<dbReference type="AlphaFoldDB" id="K0C7F7"/>
<dbReference type="SUPFAM" id="SSF46785">
    <property type="entry name" value="Winged helix' DNA-binding domain"/>
    <property type="match status" value="1"/>
</dbReference>
<keyword evidence="3" id="KW-1185">Reference proteome</keyword>
<dbReference type="Gene3D" id="1.10.10.10">
    <property type="entry name" value="Winged helix-like DNA-binding domain superfamily/Winged helix DNA-binding domain"/>
    <property type="match status" value="1"/>
</dbReference>
<protein>
    <submittedName>
        <fullName evidence="2">Transcriptional regulatory protein</fullName>
    </submittedName>
</protein>
<dbReference type="GO" id="GO:0003700">
    <property type="term" value="F:DNA-binding transcription factor activity"/>
    <property type="evidence" value="ECO:0007669"/>
    <property type="project" value="InterPro"/>
</dbReference>
<dbReference type="KEGG" id="adi:B5T_00137"/>
<dbReference type="RefSeq" id="WP_014992506.1">
    <property type="nucleotide sequence ID" value="NC_018691.1"/>
</dbReference>
<sequence>MVIDRKINTASSSMKSLHELDVALELLHFGFRGLTVEADRYLATLGLSRVHHRVLYVIARAEKITVGELAATLGISKQALHRPLTLLASRGHVLHTRDPERHRYKCLSLTRSGAEIEQQATAHEHTAIGTALEKVSGEGKEAWYEVMRSLAERLN</sequence>